<keyword evidence="2" id="KW-1185">Reference proteome</keyword>
<reference evidence="1" key="1">
    <citation type="journal article" date="2023" name="Mol. Phylogenet. Evol.">
        <title>Genome-scale phylogeny and comparative genomics of the fungal order Sordariales.</title>
        <authorList>
            <person name="Hensen N."/>
            <person name="Bonometti L."/>
            <person name="Westerberg I."/>
            <person name="Brannstrom I.O."/>
            <person name="Guillou S."/>
            <person name="Cros-Aarteil S."/>
            <person name="Calhoun S."/>
            <person name="Haridas S."/>
            <person name="Kuo A."/>
            <person name="Mondo S."/>
            <person name="Pangilinan J."/>
            <person name="Riley R."/>
            <person name="LaButti K."/>
            <person name="Andreopoulos B."/>
            <person name="Lipzen A."/>
            <person name="Chen C."/>
            <person name="Yan M."/>
            <person name="Daum C."/>
            <person name="Ng V."/>
            <person name="Clum A."/>
            <person name="Steindorff A."/>
            <person name="Ohm R.A."/>
            <person name="Martin F."/>
            <person name="Silar P."/>
            <person name="Natvig D.O."/>
            <person name="Lalanne C."/>
            <person name="Gautier V."/>
            <person name="Ament-Velasquez S.L."/>
            <person name="Kruys A."/>
            <person name="Hutchinson M.I."/>
            <person name="Powell A.J."/>
            <person name="Barry K."/>
            <person name="Miller A.N."/>
            <person name="Grigoriev I.V."/>
            <person name="Debuchy R."/>
            <person name="Gladieux P."/>
            <person name="Hiltunen Thoren M."/>
            <person name="Johannesson H."/>
        </authorList>
    </citation>
    <scope>NUCLEOTIDE SEQUENCE</scope>
    <source>
        <strain evidence="1">CBS 141.50</strain>
    </source>
</reference>
<dbReference type="RefSeq" id="XP_062637370.1">
    <property type="nucleotide sequence ID" value="XM_062780611.1"/>
</dbReference>
<comment type="caution">
    <text evidence="1">The sequence shown here is derived from an EMBL/GenBank/DDBJ whole genome shotgun (WGS) entry which is preliminary data.</text>
</comment>
<evidence type="ECO:0000313" key="1">
    <source>
        <dbReference type="EMBL" id="KAK4143999.1"/>
    </source>
</evidence>
<dbReference type="AlphaFoldDB" id="A0AAN6V3D1"/>
<organism evidence="1 2">
    <name type="scientific">Dichotomopilus funicola</name>
    <dbReference type="NCBI Taxonomy" id="1934379"/>
    <lineage>
        <taxon>Eukaryota</taxon>
        <taxon>Fungi</taxon>
        <taxon>Dikarya</taxon>
        <taxon>Ascomycota</taxon>
        <taxon>Pezizomycotina</taxon>
        <taxon>Sordariomycetes</taxon>
        <taxon>Sordariomycetidae</taxon>
        <taxon>Sordariales</taxon>
        <taxon>Chaetomiaceae</taxon>
        <taxon>Dichotomopilus</taxon>
    </lineage>
</organism>
<dbReference type="EMBL" id="MU853581">
    <property type="protein sequence ID" value="KAK4143999.1"/>
    <property type="molecule type" value="Genomic_DNA"/>
</dbReference>
<reference evidence="1" key="2">
    <citation type="submission" date="2023-05" db="EMBL/GenBank/DDBJ databases">
        <authorList>
            <consortium name="Lawrence Berkeley National Laboratory"/>
            <person name="Steindorff A."/>
            <person name="Hensen N."/>
            <person name="Bonometti L."/>
            <person name="Westerberg I."/>
            <person name="Brannstrom I.O."/>
            <person name="Guillou S."/>
            <person name="Cros-Aarteil S."/>
            <person name="Calhoun S."/>
            <person name="Haridas S."/>
            <person name="Kuo A."/>
            <person name="Mondo S."/>
            <person name="Pangilinan J."/>
            <person name="Riley R."/>
            <person name="Labutti K."/>
            <person name="Andreopoulos B."/>
            <person name="Lipzen A."/>
            <person name="Chen C."/>
            <person name="Yanf M."/>
            <person name="Daum C."/>
            <person name="Ng V."/>
            <person name="Clum A."/>
            <person name="Ohm R."/>
            <person name="Martin F."/>
            <person name="Silar P."/>
            <person name="Natvig D."/>
            <person name="Lalanne C."/>
            <person name="Gautier V."/>
            <person name="Ament-Velasquez S.L."/>
            <person name="Kruys A."/>
            <person name="Hutchinson M.I."/>
            <person name="Powell A.J."/>
            <person name="Barry K."/>
            <person name="Miller A.N."/>
            <person name="Grigoriev I.V."/>
            <person name="Debuchy R."/>
            <person name="Gladieux P."/>
            <person name="Thoren M.H."/>
            <person name="Johannesson H."/>
        </authorList>
    </citation>
    <scope>NUCLEOTIDE SEQUENCE</scope>
    <source>
        <strain evidence="1">CBS 141.50</strain>
    </source>
</reference>
<name>A0AAN6V3D1_9PEZI</name>
<proteinExistence type="predicted"/>
<gene>
    <name evidence="1" type="ORF">C8A04DRAFT_28345</name>
</gene>
<dbReference type="GeneID" id="87817224"/>
<accession>A0AAN6V3D1</accession>
<sequence length="188" mass="20002">MSDFSLSAAAATVRVLFEDAQSILAQVELALSNDTTLASTAGDGDNNNNNTHPQQLSTLRARLQLFSHHTKQATQIILDAPVIHPQFAQVLQSGLEECQSAVNVVTGGVGSAVKTGEGAAAGAVAAKRDVLDRYTALFGSYVRFFSLSIQLLIMETEKEQETMLADAGVTNIVNDARQAAERVLSLSR</sequence>
<evidence type="ECO:0000313" key="2">
    <source>
        <dbReference type="Proteomes" id="UP001302676"/>
    </source>
</evidence>
<protein>
    <submittedName>
        <fullName evidence="1">Uncharacterized protein</fullName>
    </submittedName>
</protein>
<dbReference type="Proteomes" id="UP001302676">
    <property type="component" value="Unassembled WGS sequence"/>
</dbReference>